<dbReference type="EMBL" id="CP138896">
    <property type="protein sequence ID" value="WPK25550.1"/>
    <property type="molecule type" value="Genomic_DNA"/>
</dbReference>
<dbReference type="Pfam" id="PF23240">
    <property type="entry name" value="HAT_PRP39_N"/>
    <property type="match status" value="2"/>
</dbReference>
<dbReference type="KEGG" id="asau:88173934"/>
<keyword evidence="4" id="KW-0508">mRNA splicing</keyword>
<dbReference type="RefSeq" id="XP_062877932.1">
    <property type="nucleotide sequence ID" value="XM_063021862.1"/>
</dbReference>
<keyword evidence="5" id="KW-0539">Nucleus</keyword>
<reference evidence="8 9" key="1">
    <citation type="submission" date="2023-10" db="EMBL/GenBank/DDBJ databases">
        <title>Draft Genome Sequence of Candida saopaulonensis from a very Premature Infant with Sepsis.</title>
        <authorList>
            <person name="Ning Y."/>
            <person name="Dai R."/>
            <person name="Xiao M."/>
            <person name="Xu Y."/>
            <person name="Yan Q."/>
            <person name="Zhang L."/>
        </authorList>
    </citation>
    <scope>NUCLEOTIDE SEQUENCE [LARGE SCALE GENOMIC DNA]</scope>
    <source>
        <strain evidence="8 9">19XY460</strain>
    </source>
</reference>
<dbReference type="GO" id="GO:0030627">
    <property type="term" value="F:pre-mRNA 5'-splice site binding"/>
    <property type="evidence" value="ECO:0007669"/>
    <property type="project" value="TreeGrafter"/>
</dbReference>
<dbReference type="PANTHER" id="PTHR17204:SF5">
    <property type="entry name" value="PRE-MRNA-PROCESSING FACTOR 39"/>
    <property type="match status" value="1"/>
</dbReference>
<dbReference type="Gene3D" id="1.25.40.10">
    <property type="entry name" value="Tetratricopeptide repeat domain"/>
    <property type="match status" value="2"/>
</dbReference>
<dbReference type="GO" id="GO:0071004">
    <property type="term" value="C:U2-type prespliceosome"/>
    <property type="evidence" value="ECO:0007669"/>
    <property type="project" value="TreeGrafter"/>
</dbReference>
<dbReference type="InterPro" id="IPR003107">
    <property type="entry name" value="HAT"/>
</dbReference>
<dbReference type="Proteomes" id="UP001338582">
    <property type="component" value="Chromosome 3"/>
</dbReference>
<dbReference type="SUPFAM" id="SSF48452">
    <property type="entry name" value="TPR-like"/>
    <property type="match status" value="1"/>
</dbReference>
<proteinExistence type="inferred from homology"/>
<keyword evidence="3" id="KW-0677">Repeat</keyword>
<evidence type="ECO:0000313" key="8">
    <source>
        <dbReference type="EMBL" id="WPK25550.1"/>
    </source>
</evidence>
<evidence type="ECO:0000256" key="3">
    <source>
        <dbReference type="ARBA" id="ARBA00022737"/>
    </source>
</evidence>
<keyword evidence="9" id="KW-1185">Reference proteome</keyword>
<protein>
    <recommendedName>
        <fullName evidence="10">Pre-mRNA-processing factor 39</fullName>
    </recommendedName>
</protein>
<accession>A0AAX4HAI9</accession>
<evidence type="ECO:0000256" key="2">
    <source>
        <dbReference type="ARBA" id="ARBA00022664"/>
    </source>
</evidence>
<sequence>MALPKYPLELAFPPHRKESAQGSNHNLPLKPTSNTHPWNLVYNSAIEDPQTLAKWDELFAVLDSCYGMALAKKEPLEAVKTAVVELYSALLSLFPLMAGYWRLFAAVKLKMFGQKEFVDCLKCAVTACPQSVSLWVEYLQALVDDLDVQKGKVEDSSHEIEKTTTENSSKNQSAENGEPSTIDSASSNSQESVDPNKIESIRLEFQRGASVIGRNFNSETFWDSYIAFESSISDLSEHLIKVYLQLVTLPLYLYSHFYNKFLDTAKKYRIDEIITDSELLATKIAPFGKSLADELSSEESQQILDAFTYDIFTETQRKVNDCWKFESELQLHSFVPTLSSAYDAQFEVYLKYLDHEMQILETATPDEKESQVAQILNIFERALIPHCHEPQLWRKYIAFLITVGSEFEKVQSLYDAAIFKFAPIADYQLRDEYAEFLMNNAKFDLMNIDMIRSIKQYSGTLDKSIYVKSAYLHDIKTLIRLWVQHVPAASSEPLLETLINNYFDRVDRYKKDSLSKNEIQNKEEYSLKPEHSMSLQKLLNDDSISLIIVSYLQLIRVSDENVLRIRKFYNKYHQESALARSVQFWNFFVRFEGQDMKNFVNLGHIVNYLKENTALPKQSVDAFIELQHAFVCCNLTKAMSSPESKHLLSPLINTHRDTSEDLFVNSSARKRLSKNHVESRNNLTAQKGSIFSQTLKKQLGHPGVVREYSPEITNSWIERDWILLSDVDKIPPLPTFRLVDKANSPLIYHD</sequence>
<dbReference type="GeneID" id="88173934"/>
<dbReference type="InterPro" id="IPR059164">
    <property type="entry name" value="HAT_PRP39_C"/>
</dbReference>
<dbReference type="PANTHER" id="PTHR17204">
    <property type="entry name" value="PRE-MRNA PROCESSING PROTEIN PRP39-RELATED"/>
    <property type="match status" value="1"/>
</dbReference>
<evidence type="ECO:0000256" key="1">
    <source>
        <dbReference type="ARBA" id="ARBA00004123"/>
    </source>
</evidence>
<name>A0AAX4HAI9_9ASCO</name>
<feature type="compositionally biased region" description="Polar residues" evidence="7">
    <location>
        <begin position="165"/>
        <end position="193"/>
    </location>
</feature>
<dbReference type="InterPro" id="IPR011990">
    <property type="entry name" value="TPR-like_helical_dom_sf"/>
</dbReference>
<dbReference type="GO" id="GO:0000243">
    <property type="term" value="C:commitment complex"/>
    <property type="evidence" value="ECO:0007669"/>
    <property type="project" value="TreeGrafter"/>
</dbReference>
<evidence type="ECO:0000256" key="5">
    <source>
        <dbReference type="ARBA" id="ARBA00023242"/>
    </source>
</evidence>
<dbReference type="GO" id="GO:0005685">
    <property type="term" value="C:U1 snRNP"/>
    <property type="evidence" value="ECO:0007669"/>
    <property type="project" value="TreeGrafter"/>
</dbReference>
<evidence type="ECO:0000256" key="7">
    <source>
        <dbReference type="SAM" id="MobiDB-lite"/>
    </source>
</evidence>
<dbReference type="Pfam" id="PF23241">
    <property type="entry name" value="HAT_PRP39_C"/>
    <property type="match status" value="1"/>
</dbReference>
<dbReference type="AlphaFoldDB" id="A0AAX4HAI9"/>
<feature type="region of interest" description="Disordered" evidence="7">
    <location>
        <begin position="154"/>
        <end position="194"/>
    </location>
</feature>
<comment type="subcellular location">
    <subcellularLocation>
        <location evidence="1">Nucleus</location>
    </subcellularLocation>
</comment>
<keyword evidence="2" id="KW-0507">mRNA processing</keyword>
<evidence type="ECO:0000256" key="4">
    <source>
        <dbReference type="ARBA" id="ARBA00023187"/>
    </source>
</evidence>
<dbReference type="SMART" id="SM00386">
    <property type="entry name" value="HAT"/>
    <property type="match status" value="5"/>
</dbReference>
<feature type="compositionally biased region" description="Basic and acidic residues" evidence="7">
    <location>
        <begin position="154"/>
        <end position="164"/>
    </location>
</feature>
<dbReference type="GO" id="GO:0000395">
    <property type="term" value="P:mRNA 5'-splice site recognition"/>
    <property type="evidence" value="ECO:0007669"/>
    <property type="project" value="TreeGrafter"/>
</dbReference>
<evidence type="ECO:0008006" key="10">
    <source>
        <dbReference type="Google" id="ProtNLM"/>
    </source>
</evidence>
<gene>
    <name evidence="8" type="ORF">PUMCH_002870</name>
</gene>
<evidence type="ECO:0000256" key="6">
    <source>
        <dbReference type="ARBA" id="ARBA00038019"/>
    </source>
</evidence>
<evidence type="ECO:0000313" key="9">
    <source>
        <dbReference type="Proteomes" id="UP001338582"/>
    </source>
</evidence>
<comment type="similarity">
    <text evidence="6">Belongs to the PRP39 family.</text>
</comment>
<organism evidence="8 9">
    <name type="scientific">Australozyma saopauloensis</name>
    <dbReference type="NCBI Taxonomy" id="291208"/>
    <lineage>
        <taxon>Eukaryota</taxon>
        <taxon>Fungi</taxon>
        <taxon>Dikarya</taxon>
        <taxon>Ascomycota</taxon>
        <taxon>Saccharomycotina</taxon>
        <taxon>Pichiomycetes</taxon>
        <taxon>Metschnikowiaceae</taxon>
        <taxon>Australozyma</taxon>
    </lineage>
</organism>